<gene>
    <name evidence="1" type="ORF">UFOPK1808_01260</name>
</gene>
<dbReference type="AlphaFoldDB" id="A0A6J6H6J0"/>
<dbReference type="EMBL" id="CAEZUL010000180">
    <property type="protein sequence ID" value="CAB4609247.1"/>
    <property type="molecule type" value="Genomic_DNA"/>
</dbReference>
<dbReference type="PANTHER" id="PTHR10309:SF0">
    <property type="entry name" value="MANNOSE-6-PHOSPHATE ISOMERASE"/>
    <property type="match status" value="1"/>
</dbReference>
<dbReference type="Gene3D" id="2.60.120.10">
    <property type="entry name" value="Jelly Rolls"/>
    <property type="match status" value="1"/>
</dbReference>
<organism evidence="1">
    <name type="scientific">freshwater metagenome</name>
    <dbReference type="NCBI Taxonomy" id="449393"/>
    <lineage>
        <taxon>unclassified sequences</taxon>
        <taxon>metagenomes</taxon>
        <taxon>ecological metagenomes</taxon>
    </lineage>
</organism>
<dbReference type="PANTHER" id="PTHR10309">
    <property type="entry name" value="MANNOSE-6-PHOSPHATE ISOMERASE"/>
    <property type="match status" value="1"/>
</dbReference>
<name>A0A6J6H6J0_9ZZZZ</name>
<reference evidence="1" key="1">
    <citation type="submission" date="2020-05" db="EMBL/GenBank/DDBJ databases">
        <authorList>
            <person name="Chiriac C."/>
            <person name="Salcher M."/>
            <person name="Ghai R."/>
            <person name="Kavagutti S V."/>
        </authorList>
    </citation>
    <scope>NUCLEOTIDE SEQUENCE</scope>
</reference>
<proteinExistence type="predicted"/>
<dbReference type="SUPFAM" id="SSF51182">
    <property type="entry name" value="RmlC-like cupins"/>
    <property type="match status" value="1"/>
</dbReference>
<dbReference type="InterPro" id="IPR016305">
    <property type="entry name" value="Mannose-6-P_Isomerase"/>
</dbReference>
<dbReference type="PRINTS" id="PR00714">
    <property type="entry name" value="MAN6PISMRASE"/>
</dbReference>
<dbReference type="InterPro" id="IPR014710">
    <property type="entry name" value="RmlC-like_jellyroll"/>
</dbReference>
<dbReference type="GO" id="GO:0004476">
    <property type="term" value="F:mannose-6-phosphate isomerase activity"/>
    <property type="evidence" value="ECO:0007669"/>
    <property type="project" value="InterPro"/>
</dbReference>
<protein>
    <submittedName>
        <fullName evidence="1">Unannotated protein</fullName>
    </submittedName>
</protein>
<sequence>MIIALTPFEALCGFDSVTASVGRLKKYGWHDEAEQLRTHGIKKYMQWAFAQKQLPSLVDVPDWLSHIESLYPNDPAIRVAPLLNHVSLNPGQVLSLPAGNLHAYLNGAGLEVMASSDNVVRAGFTTKHIDVSELLAVVDATPLAEPIVIPMIDEEWTHYTSPSPAFDVASFGWVNQAVITPSPHSRMIFGTTDANAPQPHMMYVPAGESLTVTGPPKARCVSWVFTQN</sequence>
<dbReference type="InterPro" id="IPR011051">
    <property type="entry name" value="RmlC_Cupin_sf"/>
</dbReference>
<dbReference type="GO" id="GO:0005829">
    <property type="term" value="C:cytosol"/>
    <property type="evidence" value="ECO:0007669"/>
    <property type="project" value="TreeGrafter"/>
</dbReference>
<dbReference type="GO" id="GO:0009298">
    <property type="term" value="P:GDP-mannose biosynthetic process"/>
    <property type="evidence" value="ECO:0007669"/>
    <property type="project" value="InterPro"/>
</dbReference>
<accession>A0A6J6H6J0</accession>
<evidence type="ECO:0000313" key="1">
    <source>
        <dbReference type="EMBL" id="CAB4609247.1"/>
    </source>
</evidence>